<reference evidence="4" key="1">
    <citation type="submission" date="2020-11" db="EMBL/GenBank/DDBJ databases">
        <authorList>
            <person name="Tran Van P."/>
        </authorList>
    </citation>
    <scope>NUCLEOTIDE SEQUENCE</scope>
</reference>
<dbReference type="CDD" id="cd02248">
    <property type="entry name" value="Peptidase_C1A"/>
    <property type="match status" value="1"/>
</dbReference>
<feature type="domain" description="Peptidase C1A papain C-terminal" evidence="3">
    <location>
        <begin position="43"/>
        <end position="253"/>
    </location>
</feature>
<dbReference type="InterPro" id="IPR013128">
    <property type="entry name" value="Peptidase_C1A"/>
</dbReference>
<comment type="similarity">
    <text evidence="1">Belongs to the peptidase C1 family.</text>
</comment>
<evidence type="ECO:0000256" key="1">
    <source>
        <dbReference type="ARBA" id="ARBA00008455"/>
    </source>
</evidence>
<dbReference type="SMART" id="SM00645">
    <property type="entry name" value="Pept_C1"/>
    <property type="match status" value="1"/>
</dbReference>
<dbReference type="FunFam" id="3.90.70.10:FF:000332">
    <property type="entry name" value="Cathepsin L1"/>
    <property type="match status" value="1"/>
</dbReference>
<dbReference type="EMBL" id="CAJPVJ010002465">
    <property type="protein sequence ID" value="CAG2166324.1"/>
    <property type="molecule type" value="Genomic_DNA"/>
</dbReference>
<evidence type="ECO:0000256" key="2">
    <source>
        <dbReference type="ARBA" id="ARBA00023157"/>
    </source>
</evidence>
<dbReference type="PANTHER" id="PTHR12411">
    <property type="entry name" value="CYSTEINE PROTEASE FAMILY C1-RELATED"/>
    <property type="match status" value="1"/>
</dbReference>
<proteinExistence type="inferred from homology"/>
<keyword evidence="2" id="KW-1015">Disulfide bond</keyword>
<name>A0A7R9LRT0_9ACAR</name>
<dbReference type="PRINTS" id="PR00705">
    <property type="entry name" value="PAPAIN"/>
</dbReference>
<organism evidence="4">
    <name type="scientific">Oppiella nova</name>
    <dbReference type="NCBI Taxonomy" id="334625"/>
    <lineage>
        <taxon>Eukaryota</taxon>
        <taxon>Metazoa</taxon>
        <taxon>Ecdysozoa</taxon>
        <taxon>Arthropoda</taxon>
        <taxon>Chelicerata</taxon>
        <taxon>Arachnida</taxon>
        <taxon>Acari</taxon>
        <taxon>Acariformes</taxon>
        <taxon>Sarcoptiformes</taxon>
        <taxon>Oribatida</taxon>
        <taxon>Brachypylina</taxon>
        <taxon>Oppioidea</taxon>
        <taxon>Oppiidae</taxon>
        <taxon>Oppiella</taxon>
    </lineage>
</organism>
<dbReference type="PROSITE" id="PS00639">
    <property type="entry name" value="THIOL_PROTEASE_HIS"/>
    <property type="match status" value="1"/>
</dbReference>
<evidence type="ECO:0000313" key="5">
    <source>
        <dbReference type="Proteomes" id="UP000728032"/>
    </source>
</evidence>
<sequence length="258" mass="28718">MGVNQFADWTDEEFQQKMLSLHMKPLTGVHNLTQYVRNTNKIIPQSQDWTSKESDIKNQGSCGSCFAFASVDTIESHYTINTGNKIELSPQNIVDCLYRPNVCRDGGSLAEAYELVKSEGGIMAESDYPYKEEYGTCSYKKYLSKVTVSGYNYHIEGDEVFLKEMVSEGPVAVGIDASLKSFKLYKSGVYVDNTCHNPMNHGVVVAGYGVSDGQEYWLIKNSWDTTWGEAGYMKMARNNDNQCGIGLHCLTPTGVKAV</sequence>
<accession>A0A7R9LRT0</accession>
<dbReference type="Pfam" id="PF00112">
    <property type="entry name" value="Peptidase_C1"/>
    <property type="match status" value="1"/>
</dbReference>
<dbReference type="InterPro" id="IPR039417">
    <property type="entry name" value="Peptidase_C1A_papain-like"/>
</dbReference>
<dbReference type="OrthoDB" id="10253408at2759"/>
<dbReference type="EMBL" id="OC917290">
    <property type="protein sequence ID" value="CAD7646668.1"/>
    <property type="molecule type" value="Genomic_DNA"/>
</dbReference>
<dbReference type="AlphaFoldDB" id="A0A7R9LRT0"/>
<gene>
    <name evidence="4" type="ORF">ONB1V03_LOCUS5848</name>
</gene>
<dbReference type="InterPro" id="IPR000668">
    <property type="entry name" value="Peptidase_C1A_C"/>
</dbReference>
<evidence type="ECO:0000313" key="4">
    <source>
        <dbReference type="EMBL" id="CAD7646668.1"/>
    </source>
</evidence>
<keyword evidence="5" id="KW-1185">Reference proteome</keyword>
<dbReference type="SUPFAM" id="SSF54001">
    <property type="entry name" value="Cysteine proteinases"/>
    <property type="match status" value="1"/>
</dbReference>
<dbReference type="Proteomes" id="UP000728032">
    <property type="component" value="Unassembled WGS sequence"/>
</dbReference>
<dbReference type="GO" id="GO:0008234">
    <property type="term" value="F:cysteine-type peptidase activity"/>
    <property type="evidence" value="ECO:0007669"/>
    <property type="project" value="InterPro"/>
</dbReference>
<dbReference type="Gene3D" id="3.90.70.10">
    <property type="entry name" value="Cysteine proteinases"/>
    <property type="match status" value="1"/>
</dbReference>
<dbReference type="InterPro" id="IPR025660">
    <property type="entry name" value="Pept_his_AS"/>
</dbReference>
<protein>
    <recommendedName>
        <fullName evidence="3">Peptidase C1A papain C-terminal domain-containing protein</fullName>
    </recommendedName>
</protein>
<evidence type="ECO:0000259" key="3">
    <source>
        <dbReference type="SMART" id="SM00645"/>
    </source>
</evidence>
<dbReference type="InterPro" id="IPR038765">
    <property type="entry name" value="Papain-like_cys_pep_sf"/>
</dbReference>
<dbReference type="PROSITE" id="PS00640">
    <property type="entry name" value="THIOL_PROTEASE_ASN"/>
    <property type="match status" value="1"/>
</dbReference>
<dbReference type="GO" id="GO:0006508">
    <property type="term" value="P:proteolysis"/>
    <property type="evidence" value="ECO:0007669"/>
    <property type="project" value="InterPro"/>
</dbReference>
<dbReference type="InterPro" id="IPR025661">
    <property type="entry name" value="Pept_asp_AS"/>
</dbReference>